<dbReference type="InterPro" id="IPR043359">
    <property type="entry name" value="GLI-like"/>
</dbReference>
<dbReference type="PANTHER" id="PTHR45718:SF4">
    <property type="entry name" value="TRANSCRIPTIONAL ACTIVATOR CUBITUS INTERRUPTUS"/>
    <property type="match status" value="1"/>
</dbReference>
<dbReference type="InterPro" id="IPR056436">
    <property type="entry name" value="Znf-C2H2_ZIC1-5/GLI1-3-like"/>
</dbReference>
<dbReference type="Proteomes" id="UP001497600">
    <property type="component" value="Chromosome G"/>
</dbReference>
<evidence type="ECO:0000256" key="6">
    <source>
        <dbReference type="ARBA" id="ARBA00023242"/>
    </source>
</evidence>
<gene>
    <name evidence="9" type="ORF">CAAN4_G19812</name>
</gene>
<dbReference type="PANTHER" id="PTHR45718">
    <property type="entry name" value="TRANSCRIPTIONAL ACTIVATOR CUBITUS INTERRUPTUS"/>
    <property type="match status" value="1"/>
</dbReference>
<evidence type="ECO:0000256" key="3">
    <source>
        <dbReference type="ARBA" id="ARBA00022737"/>
    </source>
</evidence>
<comment type="subcellular location">
    <subcellularLocation>
        <location evidence="1">Nucleus</location>
    </subcellularLocation>
</comment>
<evidence type="ECO:0000256" key="7">
    <source>
        <dbReference type="PROSITE-ProRule" id="PRU00042"/>
    </source>
</evidence>
<sequence>MKPETVEDILIDDDVENLAENDGKDEFKCHWIECTQENCHSLSGLVTHLTNSHLSHMSHNGTATTPIRYTCQWEGCSRFGADQPSRFALISHCRTHTGEKPYFCPIPECEKHFTRSDALTKHVKGVHDLHSAKDALTLIKDRSRKFRDGGSHNAFTVPDDMEENEYLSLVEKDYEMRSPWWFSRLFLSVNGADESLGEDGREIPTTTTVGKLLDQKFDMQQFKVARDRYRSYVESSGEQPMISGENEYKRELQSSAKKLARSIEERKLSEDVHESDGLETLRAKYKVMKTQYKTALRVNELVTEQLEKLVREKRRIWLANQVLLDANIKIGLPTTQGTPSAEPVATKPEEVVQDKYDAELLA</sequence>
<evidence type="ECO:0000256" key="1">
    <source>
        <dbReference type="ARBA" id="ARBA00004123"/>
    </source>
</evidence>
<accession>A0ABP0EIX7</accession>
<keyword evidence="3" id="KW-0677">Repeat</keyword>
<dbReference type="Pfam" id="PF23561">
    <property type="entry name" value="zf-C2H2_15"/>
    <property type="match status" value="1"/>
</dbReference>
<feature type="domain" description="C2H2-type" evidence="8">
    <location>
        <begin position="69"/>
        <end position="101"/>
    </location>
</feature>
<evidence type="ECO:0000259" key="8">
    <source>
        <dbReference type="PROSITE" id="PS50157"/>
    </source>
</evidence>
<dbReference type="SUPFAM" id="SSF57667">
    <property type="entry name" value="beta-beta-alpha zinc fingers"/>
    <property type="match status" value="1"/>
</dbReference>
<dbReference type="PROSITE" id="PS50157">
    <property type="entry name" value="ZINC_FINGER_C2H2_2"/>
    <property type="match status" value="2"/>
</dbReference>
<evidence type="ECO:0000256" key="4">
    <source>
        <dbReference type="ARBA" id="ARBA00022771"/>
    </source>
</evidence>
<keyword evidence="2" id="KW-0479">Metal-binding</keyword>
<dbReference type="Gene3D" id="3.30.160.60">
    <property type="entry name" value="Classic Zinc Finger"/>
    <property type="match status" value="2"/>
</dbReference>
<evidence type="ECO:0000313" key="10">
    <source>
        <dbReference type="Proteomes" id="UP001497600"/>
    </source>
</evidence>
<evidence type="ECO:0000256" key="5">
    <source>
        <dbReference type="ARBA" id="ARBA00022833"/>
    </source>
</evidence>
<dbReference type="SMART" id="SM00355">
    <property type="entry name" value="ZnF_C2H2"/>
    <property type="match status" value="3"/>
</dbReference>
<evidence type="ECO:0000313" key="9">
    <source>
        <dbReference type="EMBL" id="CAK7919662.1"/>
    </source>
</evidence>
<dbReference type="InterPro" id="IPR013087">
    <property type="entry name" value="Znf_C2H2_type"/>
</dbReference>
<dbReference type="EMBL" id="OZ004259">
    <property type="protein sequence ID" value="CAK7919662.1"/>
    <property type="molecule type" value="Genomic_DNA"/>
</dbReference>
<protein>
    <recommendedName>
        <fullName evidence="8">C2H2-type domain-containing protein</fullName>
    </recommendedName>
</protein>
<dbReference type="InterPro" id="IPR036236">
    <property type="entry name" value="Znf_C2H2_sf"/>
</dbReference>
<name>A0ABP0EIX7_9ASCO</name>
<keyword evidence="10" id="KW-1185">Reference proteome</keyword>
<dbReference type="PROSITE" id="PS00028">
    <property type="entry name" value="ZINC_FINGER_C2H2_1"/>
    <property type="match status" value="1"/>
</dbReference>
<feature type="domain" description="C2H2-type" evidence="8">
    <location>
        <begin position="102"/>
        <end position="135"/>
    </location>
</feature>
<keyword evidence="6" id="KW-0539">Nucleus</keyword>
<keyword evidence="5" id="KW-0862">Zinc</keyword>
<organism evidence="9 10">
    <name type="scientific">[Candida] anglica</name>
    <dbReference type="NCBI Taxonomy" id="148631"/>
    <lineage>
        <taxon>Eukaryota</taxon>
        <taxon>Fungi</taxon>
        <taxon>Dikarya</taxon>
        <taxon>Ascomycota</taxon>
        <taxon>Saccharomycotina</taxon>
        <taxon>Pichiomycetes</taxon>
        <taxon>Debaryomycetaceae</taxon>
        <taxon>Kurtzmaniella</taxon>
    </lineage>
</organism>
<evidence type="ECO:0000256" key="2">
    <source>
        <dbReference type="ARBA" id="ARBA00022723"/>
    </source>
</evidence>
<reference evidence="9 10" key="1">
    <citation type="submission" date="2024-01" db="EMBL/GenBank/DDBJ databases">
        <authorList>
            <consortium name="Genoscope - CEA"/>
            <person name="William W."/>
        </authorList>
    </citation>
    <scope>NUCLEOTIDE SEQUENCE [LARGE SCALE GENOMIC DNA]</scope>
    <source>
        <strain evidence="9 10">29B2s-10</strain>
    </source>
</reference>
<keyword evidence="4 7" id="KW-0863">Zinc-finger</keyword>
<proteinExistence type="predicted"/>